<keyword evidence="7" id="KW-0677">Repeat</keyword>
<evidence type="ECO:0000256" key="14">
    <source>
        <dbReference type="SAM" id="SignalP"/>
    </source>
</evidence>
<evidence type="ECO:0000256" key="6">
    <source>
        <dbReference type="ARBA" id="ARBA00022729"/>
    </source>
</evidence>
<dbReference type="EMBL" id="DUZY01000007">
    <property type="protein sequence ID" value="DAD45414.1"/>
    <property type="molecule type" value="Genomic_DNA"/>
</dbReference>
<keyword evidence="10" id="KW-0675">Receptor</keyword>
<dbReference type="PRINTS" id="PR00019">
    <property type="entry name" value="LEURICHRPT"/>
</dbReference>
<dbReference type="AlphaFoldDB" id="A0A822ZH37"/>
<dbReference type="PANTHER" id="PTHR48052">
    <property type="entry name" value="UNNAMED PRODUCT"/>
    <property type="match status" value="1"/>
</dbReference>
<keyword evidence="6 14" id="KW-0732">Signal</keyword>
<evidence type="ECO:0000256" key="7">
    <source>
        <dbReference type="ARBA" id="ARBA00022737"/>
    </source>
</evidence>
<dbReference type="SMART" id="SM00369">
    <property type="entry name" value="LRR_TYP"/>
    <property type="match status" value="10"/>
</dbReference>
<dbReference type="Proteomes" id="UP000607653">
    <property type="component" value="Unassembled WGS sequence"/>
</dbReference>
<proteinExistence type="inferred from homology"/>
<keyword evidence="16" id="KW-1185">Reference proteome</keyword>
<keyword evidence="11" id="KW-0325">Glycoprotein</keyword>
<evidence type="ECO:0000256" key="11">
    <source>
        <dbReference type="ARBA" id="ARBA00023180"/>
    </source>
</evidence>
<feature type="transmembrane region" description="Helical" evidence="13">
    <location>
        <begin position="881"/>
        <end position="905"/>
    </location>
</feature>
<keyword evidence="4" id="KW-0433">Leucine-rich repeat</keyword>
<evidence type="ECO:0008006" key="17">
    <source>
        <dbReference type="Google" id="ProtNLM"/>
    </source>
</evidence>
<evidence type="ECO:0000256" key="13">
    <source>
        <dbReference type="SAM" id="Phobius"/>
    </source>
</evidence>
<evidence type="ECO:0000256" key="3">
    <source>
        <dbReference type="ARBA" id="ARBA00022475"/>
    </source>
</evidence>
<dbReference type="InterPro" id="IPR001611">
    <property type="entry name" value="Leu-rich_rpt"/>
</dbReference>
<feature type="region of interest" description="Disordered" evidence="12">
    <location>
        <begin position="855"/>
        <end position="877"/>
    </location>
</feature>
<evidence type="ECO:0000313" key="15">
    <source>
        <dbReference type="EMBL" id="DAD45414.1"/>
    </source>
</evidence>
<feature type="signal peptide" evidence="14">
    <location>
        <begin position="1"/>
        <end position="29"/>
    </location>
</feature>
<evidence type="ECO:0000256" key="8">
    <source>
        <dbReference type="ARBA" id="ARBA00022989"/>
    </source>
</evidence>
<gene>
    <name evidence="15" type="ORF">HUJ06_003644</name>
</gene>
<comment type="similarity">
    <text evidence="2">Belongs to the RLP family.</text>
</comment>
<dbReference type="GO" id="GO:0005886">
    <property type="term" value="C:plasma membrane"/>
    <property type="evidence" value="ECO:0007669"/>
    <property type="project" value="UniProtKB-SubCell"/>
</dbReference>
<evidence type="ECO:0000256" key="2">
    <source>
        <dbReference type="ARBA" id="ARBA00009592"/>
    </source>
</evidence>
<accession>A0A822ZH37</accession>
<keyword evidence="5 13" id="KW-0812">Transmembrane</keyword>
<keyword evidence="9 13" id="KW-0472">Membrane</keyword>
<evidence type="ECO:0000256" key="9">
    <source>
        <dbReference type="ARBA" id="ARBA00023136"/>
    </source>
</evidence>
<evidence type="ECO:0000256" key="12">
    <source>
        <dbReference type="SAM" id="MobiDB-lite"/>
    </source>
</evidence>
<keyword evidence="8 13" id="KW-1133">Transmembrane helix</keyword>
<dbReference type="Pfam" id="PF00560">
    <property type="entry name" value="LRR_1"/>
    <property type="match status" value="12"/>
</dbReference>
<dbReference type="FunFam" id="3.80.10.10:FF:000095">
    <property type="entry name" value="LRR receptor-like serine/threonine-protein kinase GSO1"/>
    <property type="match status" value="1"/>
</dbReference>
<dbReference type="PROSITE" id="PS51257">
    <property type="entry name" value="PROKAR_LIPOPROTEIN"/>
    <property type="match status" value="1"/>
</dbReference>
<evidence type="ECO:0000256" key="10">
    <source>
        <dbReference type="ARBA" id="ARBA00023170"/>
    </source>
</evidence>
<dbReference type="FunFam" id="3.80.10.10:FF:000041">
    <property type="entry name" value="LRR receptor-like serine/threonine-protein kinase ERECTA"/>
    <property type="match status" value="1"/>
</dbReference>
<evidence type="ECO:0000256" key="1">
    <source>
        <dbReference type="ARBA" id="ARBA00004251"/>
    </source>
</evidence>
<comment type="subcellular location">
    <subcellularLocation>
        <location evidence="1">Cell membrane</location>
        <topology evidence="1">Single-pass type I membrane protein</topology>
    </subcellularLocation>
</comment>
<dbReference type="Gene3D" id="3.80.10.10">
    <property type="entry name" value="Ribonuclease Inhibitor"/>
    <property type="match status" value="5"/>
</dbReference>
<evidence type="ECO:0000313" key="16">
    <source>
        <dbReference type="Proteomes" id="UP000607653"/>
    </source>
</evidence>
<evidence type="ECO:0000256" key="4">
    <source>
        <dbReference type="ARBA" id="ARBA00022614"/>
    </source>
</evidence>
<organism evidence="15 16">
    <name type="scientific">Nelumbo nucifera</name>
    <name type="common">Sacred lotus</name>
    <dbReference type="NCBI Taxonomy" id="4432"/>
    <lineage>
        <taxon>Eukaryota</taxon>
        <taxon>Viridiplantae</taxon>
        <taxon>Streptophyta</taxon>
        <taxon>Embryophyta</taxon>
        <taxon>Tracheophyta</taxon>
        <taxon>Spermatophyta</taxon>
        <taxon>Magnoliopsida</taxon>
        <taxon>Proteales</taxon>
        <taxon>Nelumbonaceae</taxon>
        <taxon>Nelumbo</taxon>
    </lineage>
</organism>
<name>A0A822ZH37_NELNU</name>
<dbReference type="PANTHER" id="PTHR48052:SF68">
    <property type="entry name" value="RECEPTOR LIKE PROTEIN 21-RELATED"/>
    <property type="match status" value="1"/>
</dbReference>
<dbReference type="FunFam" id="3.80.10.10:FF:000213">
    <property type="entry name" value="Tyrosine-sulfated glycopeptide receptor 1"/>
    <property type="match status" value="1"/>
</dbReference>
<feature type="chain" id="PRO_5032886952" description="LRR receptor-like serine/threonine-protein kinase At4g36180" evidence="14">
    <location>
        <begin position="30"/>
        <end position="933"/>
    </location>
</feature>
<sequence length="933" mass="105165">MDRNRCLNKHFSWMFVLILASLQFQGLFGCIDKEIKGLLELKQAFIEGLNITVSVEWEAEEGGNNDCCGWRVVKCNPSTGRVTHLFLNETLWNYSFPSQIYFNLNASLFLPFEELQYLDLSDNHIQGWLEGTGFEELARLKKLEVLDLSLNRFNNGMLPSLGALTSLKKLSFKFNDLMDSFLAQELVNLINLEVLDLSVNQQLSGSNLLQGFCELKNLQELNIGYNNFGVTTSTVPPCFNNLTFLRRIDISSNQFKGNIPSFITSLTSLEHILLSDNEFSGSFSLSNFVNHSKLQVIDLGDNRLQVEEEHPHATPTFQLKELYLRNCTLHSGVVPRFLYNQYDLRVLDLSYTNLKGTIPTWILKNNTMLEQLHLKKNWLIGHFHLLSRYPKLIAADISDNSIDGQLQQNIGEVLPNLLFLNLSANSIDGGIPPSIGDMRKLATLDLSNNNLTGVIPEHLAKGCTMLMALILSNNRLHGEIFPPYFNMTRLRTVKLNNNSFVGNLRDNGLSNSGQLSMLDIRNNQISGSIPGWISNFSFMDTLIMRDNHFQGKIPTELGQLEFLQFLDLSGNKLMGALPSSFLRLQYLKYVNLQRNEFTGSLPVNLLRNSSSSLIALEMSNNNFSGSIPSMISELSELHILLLKGNNLNGPIPYQLCQLKKIMLMDLSHNTFSGTIPQCFSNINFGSKDDTENPFQQIVQGYRLEKLNIFYVQYSMQEEVDFTTKRRSGSYKGDILNYMSGLDLSCNQLTGKIPNEIGNLGGIRALNFSHNQLTGSIPTTFSKLRNIESLDLSYNNLSGSIPSELTELNSLAVFSVAHNNLSGKTPDFKSQFATFDNSSYEGNPLLCGPPLQNKCTNNGESSDPVPEKPSGEDEENDSGIDIAAFSTSFVVSYIMCLLGLMTILYVNPYWRRMWFDFIEVRIRSCYHFITNVLK</sequence>
<protein>
    <recommendedName>
        <fullName evidence="17">LRR receptor-like serine/threonine-protein kinase At4g36180</fullName>
    </recommendedName>
</protein>
<dbReference type="SUPFAM" id="SSF52058">
    <property type="entry name" value="L domain-like"/>
    <property type="match status" value="3"/>
</dbReference>
<dbReference type="InterPro" id="IPR032675">
    <property type="entry name" value="LRR_dom_sf"/>
</dbReference>
<reference evidence="15 16" key="1">
    <citation type="journal article" date="2020" name="Mol. Biol. Evol.">
        <title>Distinct Expression and Methylation Patterns for Genes with Different Fates following a Single Whole-Genome Duplication in Flowering Plants.</title>
        <authorList>
            <person name="Shi T."/>
            <person name="Rahmani R.S."/>
            <person name="Gugger P.F."/>
            <person name="Wang M."/>
            <person name="Li H."/>
            <person name="Zhang Y."/>
            <person name="Li Z."/>
            <person name="Wang Q."/>
            <person name="Van de Peer Y."/>
            <person name="Marchal K."/>
            <person name="Chen J."/>
        </authorList>
    </citation>
    <scope>NUCLEOTIDE SEQUENCE [LARGE SCALE GENOMIC DNA]</scope>
    <source>
        <tissue evidence="15">Leaf</tissue>
    </source>
</reference>
<evidence type="ECO:0000256" key="5">
    <source>
        <dbReference type="ARBA" id="ARBA00022692"/>
    </source>
</evidence>
<keyword evidence="3" id="KW-1003">Cell membrane</keyword>
<comment type="caution">
    <text evidence="15">The sequence shown here is derived from an EMBL/GenBank/DDBJ whole genome shotgun (WGS) entry which is preliminary data.</text>
</comment>
<dbReference type="InterPro" id="IPR003591">
    <property type="entry name" value="Leu-rich_rpt_typical-subtyp"/>
</dbReference>